<dbReference type="EMBL" id="DQIR01054166">
    <property type="protein sequence ID" value="HDA09642.1"/>
    <property type="molecule type" value="Transcribed_RNA"/>
</dbReference>
<evidence type="ECO:0000313" key="2">
    <source>
        <dbReference type="EMBL" id="HDA09642.1"/>
    </source>
</evidence>
<protein>
    <submittedName>
        <fullName evidence="2">Mediator of RNA polymerase II transcription subunit 11 isoform X1</fullName>
    </submittedName>
</protein>
<dbReference type="AlphaFoldDB" id="A0A480GB88"/>
<reference evidence="2" key="1">
    <citation type="journal article" date="2019" name="PeerJ">
        <title>Genes of the pig, Sus scrofa, reconstructed with EvidentialGene.</title>
        <authorList>
            <person name="Gilbert D.G."/>
        </authorList>
    </citation>
    <scope>NUCLEOTIDE SEQUENCE</scope>
</reference>
<dbReference type="EMBL" id="DQIR01054479">
    <property type="protein sequence ID" value="HDA09955.1"/>
    <property type="molecule type" value="Transcribed_RNA"/>
</dbReference>
<feature type="compositionally biased region" description="Basic and acidic residues" evidence="1">
    <location>
        <begin position="38"/>
        <end position="48"/>
    </location>
</feature>
<sequence>MASGWGISRFCLLPQVVKRCGGRPDHAQEPLGVVVRQKNGEGRDRAEHPGSCSVSERAPSAQAQTDSHFRTLFRRILEKEKVLSQSDNGYLQPGERAVTRPRRHRTGNWSHSSECRTVQGKKPMSGY</sequence>
<name>A0A480GB88_PIG</name>
<accession>A0A480GB88</accession>
<feature type="region of interest" description="Disordered" evidence="1">
    <location>
        <begin position="22"/>
        <end position="66"/>
    </location>
</feature>
<evidence type="ECO:0000256" key="1">
    <source>
        <dbReference type="SAM" id="MobiDB-lite"/>
    </source>
</evidence>
<proteinExistence type="predicted"/>
<organism evidence="2">
    <name type="scientific">Sus scrofa</name>
    <name type="common">Pig</name>
    <dbReference type="NCBI Taxonomy" id="9823"/>
    <lineage>
        <taxon>Eukaryota</taxon>
        <taxon>Metazoa</taxon>
        <taxon>Chordata</taxon>
        <taxon>Craniata</taxon>
        <taxon>Vertebrata</taxon>
        <taxon>Euteleostomi</taxon>
        <taxon>Mammalia</taxon>
        <taxon>Eutheria</taxon>
        <taxon>Laurasiatheria</taxon>
        <taxon>Artiodactyla</taxon>
        <taxon>Suina</taxon>
        <taxon>Suidae</taxon>
        <taxon>Sus</taxon>
    </lineage>
</organism>
<feature type="compositionally biased region" description="Polar residues" evidence="1">
    <location>
        <begin position="107"/>
        <end position="116"/>
    </location>
</feature>
<feature type="region of interest" description="Disordered" evidence="1">
    <location>
        <begin position="84"/>
        <end position="127"/>
    </location>
</feature>